<gene>
    <name evidence="2" type="ORF">C0Z20_04490</name>
</gene>
<evidence type="ECO:0000313" key="2">
    <source>
        <dbReference type="EMBL" id="PMS38064.1"/>
    </source>
</evidence>
<organism evidence="2 3">
    <name type="scientific">Trinickia symbiotica</name>
    <dbReference type="NCBI Taxonomy" id="863227"/>
    <lineage>
        <taxon>Bacteria</taxon>
        <taxon>Pseudomonadati</taxon>
        <taxon>Pseudomonadota</taxon>
        <taxon>Betaproteobacteria</taxon>
        <taxon>Burkholderiales</taxon>
        <taxon>Burkholderiaceae</taxon>
        <taxon>Trinickia</taxon>
    </lineage>
</organism>
<evidence type="ECO:0000313" key="3">
    <source>
        <dbReference type="Proteomes" id="UP000235777"/>
    </source>
</evidence>
<dbReference type="RefSeq" id="WP_018438735.1">
    <property type="nucleotide sequence ID" value="NZ_KB890164.1"/>
</dbReference>
<dbReference type="GO" id="GO:0043164">
    <property type="term" value="P:Gram-negative-bacterium-type cell wall biogenesis"/>
    <property type="evidence" value="ECO:0007669"/>
    <property type="project" value="TreeGrafter"/>
</dbReference>
<sequence>MIVFTLFALFFALFLLWRRARIAVAVSAAAVFWLLAAGWLANPLLDWAQRGAQNTPHVRFGHDTVIVVLGTGTEHNDEGVLVPKPDALIRIAKTAALYDACKRSAPSAQCTVIVSGGNPQRHETSEADNYAPYLLRLQVAPSDLLLERTSLNTYQNAEQVARILRAKHYDSLILVTSAYQMQRAMLDFDRFGLAPQPVVSNARKNRTGVIPRLANLVNANIALHEVIGRAQFHVYRAFGWF</sequence>
<protein>
    <submittedName>
        <fullName evidence="2">YdcF family protein</fullName>
    </submittedName>
</protein>
<dbReference type="STRING" id="863227.GCA_000373005_00238"/>
<keyword evidence="3" id="KW-1185">Reference proteome</keyword>
<proteinExistence type="predicted"/>
<dbReference type="OrthoDB" id="9809813at2"/>
<reference evidence="2 3" key="1">
    <citation type="submission" date="2018-01" db="EMBL/GenBank/DDBJ databases">
        <title>Whole genome analyses suggest that Burkholderia sensu lato contains two further novel genera in the rhizoxinica-symbiotica group Mycetohabitans gen. nov., and Trinickia gen. nov.: implications for the evolution of diazotrophy and nodulation in the Burkholderiaceae.</title>
        <authorList>
            <person name="Estrada-de los Santos P."/>
            <person name="Palmer M."/>
            <person name="Chavez-Ramirez B."/>
            <person name="Beukes C."/>
            <person name="Steenkamp E.T."/>
            <person name="Hirsch A.M."/>
            <person name="Manyaka P."/>
            <person name="Maluk M."/>
            <person name="Lafos M."/>
            <person name="Crook M."/>
            <person name="Gross E."/>
            <person name="Simon M.F."/>
            <person name="Bueno dos Reis Junior F."/>
            <person name="Poole P.S."/>
            <person name="Venter S.N."/>
            <person name="James E.K."/>
        </authorList>
    </citation>
    <scope>NUCLEOTIDE SEQUENCE [LARGE SCALE GENOMIC DNA]</scope>
    <source>
        <strain evidence="2 3">JPY 581</strain>
    </source>
</reference>
<dbReference type="GO" id="GO:0000270">
    <property type="term" value="P:peptidoglycan metabolic process"/>
    <property type="evidence" value="ECO:0007669"/>
    <property type="project" value="TreeGrafter"/>
</dbReference>
<comment type="caution">
    <text evidence="2">The sequence shown here is derived from an EMBL/GenBank/DDBJ whole genome shotgun (WGS) entry which is preliminary data.</text>
</comment>
<feature type="domain" description="DUF218" evidence="1">
    <location>
        <begin position="65"/>
        <end position="228"/>
    </location>
</feature>
<dbReference type="PANTHER" id="PTHR30336">
    <property type="entry name" value="INNER MEMBRANE PROTEIN, PROBABLE PERMEASE"/>
    <property type="match status" value="1"/>
</dbReference>
<evidence type="ECO:0000259" key="1">
    <source>
        <dbReference type="Pfam" id="PF02698"/>
    </source>
</evidence>
<dbReference type="InterPro" id="IPR051599">
    <property type="entry name" value="Cell_Envelope_Assoc"/>
</dbReference>
<accession>A0A2N7X8V1</accession>
<dbReference type="Pfam" id="PF02698">
    <property type="entry name" value="DUF218"/>
    <property type="match status" value="1"/>
</dbReference>
<dbReference type="CDD" id="cd06259">
    <property type="entry name" value="YdcF-like"/>
    <property type="match status" value="1"/>
</dbReference>
<dbReference type="GO" id="GO:0005886">
    <property type="term" value="C:plasma membrane"/>
    <property type="evidence" value="ECO:0007669"/>
    <property type="project" value="TreeGrafter"/>
</dbReference>
<name>A0A2N7X8V1_9BURK</name>
<dbReference type="EMBL" id="PNYC01000002">
    <property type="protein sequence ID" value="PMS38064.1"/>
    <property type="molecule type" value="Genomic_DNA"/>
</dbReference>
<dbReference type="InterPro" id="IPR003848">
    <property type="entry name" value="DUF218"/>
</dbReference>
<dbReference type="PANTHER" id="PTHR30336:SF4">
    <property type="entry name" value="ENVELOPE BIOGENESIS FACTOR ELYC"/>
    <property type="match status" value="1"/>
</dbReference>
<dbReference type="InterPro" id="IPR014729">
    <property type="entry name" value="Rossmann-like_a/b/a_fold"/>
</dbReference>
<dbReference type="Gene3D" id="3.40.50.620">
    <property type="entry name" value="HUPs"/>
    <property type="match status" value="1"/>
</dbReference>
<dbReference type="Proteomes" id="UP000235777">
    <property type="component" value="Unassembled WGS sequence"/>
</dbReference>
<dbReference type="AlphaFoldDB" id="A0A2N7X8V1"/>